<dbReference type="PRINTS" id="PR01179">
    <property type="entry name" value="ODADCRBXLASE"/>
</dbReference>
<comment type="cofactor">
    <cofactor evidence="1">
        <name>pyruvate</name>
        <dbReference type="ChEBI" id="CHEBI:15361"/>
    </cofactor>
</comment>
<reference evidence="25" key="1">
    <citation type="submission" date="2014-05" db="EMBL/GenBank/DDBJ databases">
        <title>The transcriptome of the halophilic microalga Tetraselmis sp. GSL018 isolated from the Great Salt Lake, Utah.</title>
        <authorList>
            <person name="Jinkerson R.E."/>
            <person name="D'Adamo S."/>
            <person name="Posewitz M.C."/>
        </authorList>
    </citation>
    <scope>NUCLEOTIDE SEQUENCE</scope>
    <source>
        <strain evidence="25">GSL018</strain>
    </source>
</reference>
<feature type="domain" description="Orn/DAP/Arg decarboxylase 2 C-terminal" evidence="22">
    <location>
        <begin position="462"/>
        <end position="809"/>
    </location>
</feature>
<keyword evidence="11" id="KW-0865">Zymogen</keyword>
<evidence type="ECO:0000313" key="24">
    <source>
        <dbReference type="EMBL" id="JAC75932.1"/>
    </source>
</evidence>
<dbReference type="Pfam" id="PF02784">
    <property type="entry name" value="Orn_Arg_deC_N"/>
    <property type="match status" value="1"/>
</dbReference>
<comment type="subunit">
    <text evidence="16">Homodimer. Only the dimer is catalytically active, as the active sites are constructed of residues from both monomers.</text>
</comment>
<evidence type="ECO:0000256" key="1">
    <source>
        <dbReference type="ARBA" id="ARBA00001928"/>
    </source>
</evidence>
<accession>A0A061RZV3</accession>
<comment type="similarity">
    <text evidence="5 20">Belongs to the Orn/Lys/Arg decarboxylase class-II family.</text>
</comment>
<evidence type="ECO:0000256" key="19">
    <source>
        <dbReference type="PIRSR" id="PIRSR600183-50"/>
    </source>
</evidence>
<dbReference type="CDD" id="cd00622">
    <property type="entry name" value="PLPDE_III_ODC"/>
    <property type="match status" value="1"/>
</dbReference>
<keyword evidence="12" id="KW-0456">Lyase</keyword>
<dbReference type="InterPro" id="IPR048283">
    <property type="entry name" value="AdoMetDC-like"/>
</dbReference>
<dbReference type="InterPro" id="IPR022653">
    <property type="entry name" value="De-COase2_pyr-phos_BS"/>
</dbReference>
<dbReference type="InterPro" id="IPR016067">
    <property type="entry name" value="S-AdoMet_deCO2ase_core"/>
</dbReference>
<dbReference type="InterPro" id="IPR009006">
    <property type="entry name" value="Ala_racemase/Decarboxylase_C"/>
</dbReference>
<evidence type="ECO:0000256" key="14">
    <source>
        <dbReference type="ARBA" id="ARBA00023317"/>
    </source>
</evidence>
<evidence type="ECO:0000259" key="22">
    <source>
        <dbReference type="Pfam" id="PF00278"/>
    </source>
</evidence>
<dbReference type="InterPro" id="IPR002433">
    <property type="entry name" value="Orn_de-COase"/>
</dbReference>
<dbReference type="InterPro" id="IPR018166">
    <property type="entry name" value="S-AdoMet_deCO2ase_CS"/>
</dbReference>
<dbReference type="UniPathway" id="UPA00535">
    <property type="reaction ID" value="UER00288"/>
</dbReference>
<comment type="catalytic activity">
    <reaction evidence="18">
        <text>L-ornithine + H(+) = putrescine + CO2</text>
        <dbReference type="Rhea" id="RHEA:22964"/>
        <dbReference type="ChEBI" id="CHEBI:15378"/>
        <dbReference type="ChEBI" id="CHEBI:16526"/>
        <dbReference type="ChEBI" id="CHEBI:46911"/>
        <dbReference type="ChEBI" id="CHEBI:326268"/>
        <dbReference type="EC" id="4.1.1.17"/>
    </reaction>
</comment>
<dbReference type="Gene3D" id="3.30.360.50">
    <property type="entry name" value="S-adenosylmethionine decarboxylase"/>
    <property type="match status" value="1"/>
</dbReference>
<dbReference type="Gene3D" id="2.40.37.10">
    <property type="entry name" value="Lyase, Ornithine Decarboxylase, Chain A, domain 1"/>
    <property type="match status" value="1"/>
</dbReference>
<evidence type="ECO:0000256" key="7">
    <source>
        <dbReference type="ARBA" id="ARBA00022793"/>
    </source>
</evidence>
<dbReference type="NCBIfam" id="TIGR00535">
    <property type="entry name" value="SAM_DCase"/>
    <property type="match status" value="1"/>
</dbReference>
<dbReference type="PANTHER" id="PTHR11482">
    <property type="entry name" value="ARGININE/DIAMINOPIMELATE/ORNITHINE DECARBOXYLASE"/>
    <property type="match status" value="1"/>
</dbReference>
<evidence type="ECO:0000256" key="21">
    <source>
        <dbReference type="SAM" id="MobiDB-lite"/>
    </source>
</evidence>
<dbReference type="UniPathway" id="UPA00331">
    <property type="reaction ID" value="UER00451"/>
</dbReference>
<dbReference type="Gene3D" id="3.20.20.10">
    <property type="entry name" value="Alanine racemase"/>
    <property type="match status" value="1"/>
</dbReference>
<proteinExistence type="inferred from homology"/>
<evidence type="ECO:0000256" key="17">
    <source>
        <dbReference type="ARBA" id="ARBA00048112"/>
    </source>
</evidence>
<gene>
    <name evidence="25" type="primary">ODC1</name>
    <name evidence="25" type="ORF">TSPGSL018_17490</name>
    <name evidence="24" type="ORF">TSPGSL018_21677</name>
</gene>
<comment type="cofactor">
    <cofactor evidence="2 19">
        <name>pyridoxal 5'-phosphate</name>
        <dbReference type="ChEBI" id="CHEBI:597326"/>
    </cofactor>
</comment>
<feature type="domain" description="Orn/DAP/Arg decarboxylase 2 N-terminal" evidence="23">
    <location>
        <begin position="468"/>
        <end position="704"/>
    </location>
</feature>
<feature type="modified residue" description="N6-(pyridoxal phosphate)lysine" evidence="19">
    <location>
        <position position="490"/>
    </location>
</feature>
<dbReference type="EMBL" id="GBEZ01007989">
    <property type="protein sequence ID" value="JAC77513.1"/>
    <property type="molecule type" value="Transcribed_RNA"/>
</dbReference>
<keyword evidence="8 19" id="KW-0663">Pyridoxal phosphate</keyword>
<dbReference type="Pfam" id="PF01536">
    <property type="entry name" value="SAM_decarbox"/>
    <property type="match status" value="1"/>
</dbReference>
<dbReference type="GO" id="GO:0033387">
    <property type="term" value="P:putrescine biosynthetic process from arginine, via ornithine"/>
    <property type="evidence" value="ECO:0007669"/>
    <property type="project" value="UniProtKB-UniPathway"/>
</dbReference>
<keyword evidence="6" id="KW-0949">S-adenosyl-L-methionine</keyword>
<evidence type="ECO:0000256" key="9">
    <source>
        <dbReference type="ARBA" id="ARBA00023066"/>
    </source>
</evidence>
<dbReference type="Gene3D" id="3.60.90.10">
    <property type="entry name" value="S-adenosylmethionine decarboxylase"/>
    <property type="match status" value="1"/>
</dbReference>
<comment type="similarity">
    <text evidence="4">Belongs to the eukaryotic AdoMetDC family.</text>
</comment>
<evidence type="ECO:0000256" key="3">
    <source>
        <dbReference type="ARBA" id="ARBA00004911"/>
    </source>
</evidence>
<keyword evidence="13" id="KW-0704">Schiff base</keyword>
<dbReference type="InterPro" id="IPR029066">
    <property type="entry name" value="PLP-binding_barrel"/>
</dbReference>
<protein>
    <submittedName>
        <fullName evidence="25">Ornithine decarboxylase</fullName>
    </submittedName>
</protein>
<name>A0A061RZV3_9CHLO</name>
<dbReference type="InterPro" id="IPR022644">
    <property type="entry name" value="De-COase2_N"/>
</dbReference>
<dbReference type="FunFam" id="3.20.20.10:FF:000005">
    <property type="entry name" value="Ornithine decarboxylase"/>
    <property type="match status" value="1"/>
</dbReference>
<comment type="pathway">
    <text evidence="15">Amine and polyamine biosynthesis; putrescine biosynthesis via L-ornithine pathway; putrescine from L-ornithine: step 1/1.</text>
</comment>
<dbReference type="PROSITE" id="PS01336">
    <property type="entry name" value="ADOMETDC"/>
    <property type="match status" value="1"/>
</dbReference>
<dbReference type="InterPro" id="IPR001985">
    <property type="entry name" value="S-AdoMet_decarboxylase_euk"/>
</dbReference>
<evidence type="ECO:0000256" key="11">
    <source>
        <dbReference type="ARBA" id="ARBA00023145"/>
    </source>
</evidence>
<dbReference type="PROSITE" id="PS00878">
    <property type="entry name" value="ODR_DC_2_1"/>
    <property type="match status" value="1"/>
</dbReference>
<evidence type="ECO:0000256" key="2">
    <source>
        <dbReference type="ARBA" id="ARBA00001933"/>
    </source>
</evidence>
<evidence type="ECO:0000256" key="20">
    <source>
        <dbReference type="RuleBase" id="RU003737"/>
    </source>
</evidence>
<feature type="active site" description="Proton donor" evidence="19">
    <location>
        <position position="782"/>
    </location>
</feature>
<dbReference type="Pfam" id="PF00278">
    <property type="entry name" value="Orn_DAP_Arg_deC"/>
    <property type="match status" value="1"/>
</dbReference>
<sequence>MAAADIHGSASDLPCPVFEGSEKRLEVDFTLCPSDTSQLGLRAVQRQKLDSLLEKAACSIVSVRSNPHFDAYVLSESSLFVYPRKWVLKTCGTTKLLASVPGLLEYADELGMMAVRVKYSRASYLFPDKQPEDHKFFSDEAAFLEGHFGHIGLSGGRAQVLGDPLRGLQWHVYTAGADIPPHRATQTLEVCMTGLNTAKAACFHRGPDFRGVEELTRSCGIRALAPFADMDAILFDPCGYSLNGLEGPGFLTIHITPEEACSYASVEFCGFTVGSYSPTELVSRIADIFEPRALAVCMSTDATVCDQVWNAELELPPLFAESADRSSVALNIGGQLSYITGVRAPGKEMGSPPGETCAGTPPRGSMHRSLSFASTMSCDTVTGALQHVPPSSDAQSGSASAGEDSDLVSVLMGYAGGNNDLAAVLASHGVVPSTCSSIRANMREKAAAVIAASDPEALDVFYLYDLGVVRRLYAAWSEALPRVHAHYAVKCNSNPALISTLSALGAGFDCASRAELDLVLGLGVPPERVVYANCCKLPREMRYALHRGVSVSVVDSRSELEKSAAMTPDASLLLRIRADDPSARCQLGNKYGIEMEDVPELLTYAAELGLNLVGVSFHVGSGSKNPAAFEEAIFKSRKVFDAAEKHGFSFTMLDIGGGMASCISDVGEVSFVGDFPGAINSALDRWFPPESGTTIIAEPGRFFAEPAAMMATAVFGYRERQGPPGGRPKDYYITDGLYGSFNAILYDHANVSCEPLRSPLLPPVEDAPPSAWSRSVVFGPTCDGLDTVLENFPLPDLRNGDWLLFPNMGAYTIAGATNFNGINVTHLPTFYTYTC</sequence>
<evidence type="ECO:0000256" key="4">
    <source>
        <dbReference type="ARBA" id="ARBA00008466"/>
    </source>
</evidence>
<evidence type="ECO:0000313" key="25">
    <source>
        <dbReference type="EMBL" id="JAC77513.1"/>
    </source>
</evidence>
<evidence type="ECO:0000256" key="15">
    <source>
        <dbReference type="ARBA" id="ARBA00034115"/>
    </source>
</evidence>
<evidence type="ECO:0000256" key="12">
    <source>
        <dbReference type="ARBA" id="ARBA00023239"/>
    </source>
</evidence>
<evidence type="ECO:0000256" key="10">
    <source>
        <dbReference type="ARBA" id="ARBA00023115"/>
    </source>
</evidence>
<dbReference type="SUPFAM" id="SSF56276">
    <property type="entry name" value="S-adenosylmethionine decarboxylase"/>
    <property type="match status" value="1"/>
</dbReference>
<dbReference type="PANTHER" id="PTHR11482:SF6">
    <property type="entry name" value="ORNITHINE DECARBOXYLASE 1-RELATED"/>
    <property type="match status" value="1"/>
</dbReference>
<dbReference type="GO" id="GO:0004014">
    <property type="term" value="F:adenosylmethionine decarboxylase activity"/>
    <property type="evidence" value="ECO:0007669"/>
    <property type="project" value="UniProtKB-EC"/>
</dbReference>
<feature type="region of interest" description="Disordered" evidence="21">
    <location>
        <begin position="344"/>
        <end position="367"/>
    </location>
</feature>
<dbReference type="InterPro" id="IPR022643">
    <property type="entry name" value="De-COase2_C"/>
</dbReference>
<evidence type="ECO:0000256" key="5">
    <source>
        <dbReference type="ARBA" id="ARBA00008872"/>
    </source>
</evidence>
<evidence type="ECO:0000259" key="23">
    <source>
        <dbReference type="Pfam" id="PF02784"/>
    </source>
</evidence>
<keyword evidence="9" id="KW-0745">Spermidine biosynthesis</keyword>
<dbReference type="GO" id="GO:0008295">
    <property type="term" value="P:spermidine biosynthetic process"/>
    <property type="evidence" value="ECO:0007669"/>
    <property type="project" value="UniProtKB-KW"/>
</dbReference>
<dbReference type="AlphaFoldDB" id="A0A061RZV3"/>
<evidence type="ECO:0000256" key="16">
    <source>
        <dbReference type="ARBA" id="ARBA00046672"/>
    </source>
</evidence>
<organism evidence="25">
    <name type="scientific">Tetraselmis sp. GSL018</name>
    <dbReference type="NCBI Taxonomy" id="582737"/>
    <lineage>
        <taxon>Eukaryota</taxon>
        <taxon>Viridiplantae</taxon>
        <taxon>Chlorophyta</taxon>
        <taxon>core chlorophytes</taxon>
        <taxon>Chlorodendrophyceae</taxon>
        <taxon>Chlorodendrales</taxon>
        <taxon>Chlorodendraceae</taxon>
        <taxon>Tetraselmis</taxon>
    </lineage>
</organism>
<comment type="pathway">
    <text evidence="3">Amine and polyamine biosynthesis; S-adenosylmethioninamine biosynthesis; S-adenosylmethioninamine from S-adenosyl-L-methionine: step 1/1.</text>
</comment>
<dbReference type="InterPro" id="IPR000183">
    <property type="entry name" value="Orn/DAP/Arg_de-COase"/>
</dbReference>
<comment type="catalytic activity">
    <reaction evidence="17">
        <text>S-adenosyl-L-methionine + H(+) = S-adenosyl 3-(methylsulfanyl)propylamine + CO2</text>
        <dbReference type="Rhea" id="RHEA:15981"/>
        <dbReference type="ChEBI" id="CHEBI:15378"/>
        <dbReference type="ChEBI" id="CHEBI:16526"/>
        <dbReference type="ChEBI" id="CHEBI:57443"/>
        <dbReference type="ChEBI" id="CHEBI:59789"/>
        <dbReference type="EC" id="4.1.1.50"/>
    </reaction>
</comment>
<dbReference type="SUPFAM" id="SSF50621">
    <property type="entry name" value="Alanine racemase C-terminal domain-like"/>
    <property type="match status" value="1"/>
</dbReference>
<dbReference type="PRINTS" id="PR01182">
    <property type="entry name" value="ORNDCRBXLASE"/>
</dbReference>
<evidence type="ECO:0000256" key="13">
    <source>
        <dbReference type="ARBA" id="ARBA00023270"/>
    </source>
</evidence>
<evidence type="ECO:0000256" key="8">
    <source>
        <dbReference type="ARBA" id="ARBA00022898"/>
    </source>
</evidence>
<dbReference type="GO" id="GO:0006597">
    <property type="term" value="P:spermine biosynthetic process"/>
    <property type="evidence" value="ECO:0007669"/>
    <property type="project" value="InterPro"/>
</dbReference>
<keyword evidence="10" id="KW-0620">Polyamine biosynthesis</keyword>
<dbReference type="GO" id="GO:0004586">
    <property type="term" value="F:ornithine decarboxylase activity"/>
    <property type="evidence" value="ECO:0007669"/>
    <property type="project" value="UniProtKB-EC"/>
</dbReference>
<keyword evidence="7" id="KW-0210">Decarboxylase</keyword>
<dbReference type="SUPFAM" id="SSF51419">
    <property type="entry name" value="PLP-binding barrel"/>
    <property type="match status" value="1"/>
</dbReference>
<dbReference type="GO" id="GO:0005737">
    <property type="term" value="C:cytoplasm"/>
    <property type="evidence" value="ECO:0007669"/>
    <property type="project" value="TreeGrafter"/>
</dbReference>
<keyword evidence="14" id="KW-0670">Pyruvate</keyword>
<evidence type="ECO:0000256" key="18">
    <source>
        <dbReference type="ARBA" id="ARBA00049127"/>
    </source>
</evidence>
<dbReference type="EMBL" id="GBEZ01009675">
    <property type="protein sequence ID" value="JAC75932.1"/>
    <property type="molecule type" value="Transcribed_RNA"/>
</dbReference>
<evidence type="ECO:0000256" key="6">
    <source>
        <dbReference type="ARBA" id="ARBA00022691"/>
    </source>
</evidence>